<keyword evidence="2" id="KW-0560">Oxidoreductase</keyword>
<evidence type="ECO:0000313" key="4">
    <source>
        <dbReference type="EMBL" id="ROP44981.1"/>
    </source>
</evidence>
<evidence type="ECO:0000256" key="1">
    <source>
        <dbReference type="ARBA" id="ARBA00006484"/>
    </source>
</evidence>
<evidence type="ECO:0000256" key="2">
    <source>
        <dbReference type="ARBA" id="ARBA00023002"/>
    </source>
</evidence>
<dbReference type="PRINTS" id="PR00080">
    <property type="entry name" value="SDRFAMILY"/>
</dbReference>
<dbReference type="InterPro" id="IPR020904">
    <property type="entry name" value="Sc_DH/Rdtase_CS"/>
</dbReference>
<dbReference type="FunFam" id="3.40.50.720:FF:000084">
    <property type="entry name" value="Short-chain dehydrogenase reductase"/>
    <property type="match status" value="1"/>
</dbReference>
<feature type="domain" description="Ketoreductase" evidence="3">
    <location>
        <begin position="16"/>
        <end position="201"/>
    </location>
</feature>
<dbReference type="InterPro" id="IPR002347">
    <property type="entry name" value="SDR_fam"/>
</dbReference>
<gene>
    <name evidence="4" type="ORF">EDC03_1111</name>
</gene>
<dbReference type="Pfam" id="PF13561">
    <property type="entry name" value="adh_short_C2"/>
    <property type="match status" value="1"/>
</dbReference>
<accession>A0A3N1HR68</accession>
<comment type="caution">
    <text evidence="4">The sequence shown here is derived from an EMBL/GenBank/DDBJ whole genome shotgun (WGS) entry which is preliminary data.</text>
</comment>
<dbReference type="InterPro" id="IPR036291">
    <property type="entry name" value="NAD(P)-bd_dom_sf"/>
</dbReference>
<dbReference type="PROSITE" id="PS00061">
    <property type="entry name" value="ADH_SHORT"/>
    <property type="match status" value="1"/>
</dbReference>
<keyword evidence="5" id="KW-1185">Reference proteome</keyword>
<dbReference type="InParanoid" id="A0A3N1HR68"/>
<sequence length="260" mass="25808">MTSTTTTTAAGRLDGRTALVTGSTSGIGAAVAAALAAEGAHVLVSGRDAGRGRAVVEDVRAAGGRADLLAVDLAGSPEELRAFAAAATDALGGRVDVLVNNAGVYPVGPTEDLADDDLDRMLAVNVRAPHVLVAALVPAMAERGGGVVVTVGSWMARTGTAGSALYSASKAAAEQLTRSWAAEYGPRGVRVNTLAPGVTLTPGNEAFRPVLDAMTAGTPAGVVVRPEDVARGAVFLASDDAAMVHGTVLSVDGGIGATRS</sequence>
<reference evidence="4 5" key="1">
    <citation type="journal article" date="2015" name="Stand. Genomic Sci.">
        <title>Genomic Encyclopedia of Bacterial and Archaeal Type Strains, Phase III: the genomes of soil and plant-associated and newly described type strains.</title>
        <authorList>
            <person name="Whitman W.B."/>
            <person name="Woyke T."/>
            <person name="Klenk H.P."/>
            <person name="Zhou Y."/>
            <person name="Lilburn T.G."/>
            <person name="Beck B.J."/>
            <person name="De Vos P."/>
            <person name="Vandamme P."/>
            <person name="Eisen J.A."/>
            <person name="Garrity G."/>
            <person name="Hugenholtz P."/>
            <person name="Kyrpides N.C."/>
        </authorList>
    </citation>
    <scope>NUCLEOTIDE SEQUENCE [LARGE SCALE GENOMIC DNA]</scope>
    <source>
        <strain evidence="4 5">CECT 7306</strain>
    </source>
</reference>
<dbReference type="GO" id="GO:0016491">
    <property type="term" value="F:oxidoreductase activity"/>
    <property type="evidence" value="ECO:0007669"/>
    <property type="project" value="UniProtKB-KW"/>
</dbReference>
<name>A0A3N1HR68_9ACTN</name>
<dbReference type="PRINTS" id="PR00081">
    <property type="entry name" value="GDHRDH"/>
</dbReference>
<dbReference type="RefSeq" id="WP_123379183.1">
    <property type="nucleotide sequence ID" value="NZ_RJKN01000002.1"/>
</dbReference>
<dbReference type="Proteomes" id="UP000276232">
    <property type="component" value="Unassembled WGS sequence"/>
</dbReference>
<evidence type="ECO:0000259" key="3">
    <source>
        <dbReference type="SMART" id="SM00822"/>
    </source>
</evidence>
<dbReference type="PANTHER" id="PTHR43639:SF1">
    <property type="entry name" value="SHORT-CHAIN DEHYDROGENASE_REDUCTASE FAMILY PROTEIN"/>
    <property type="match status" value="1"/>
</dbReference>
<protein>
    <submittedName>
        <fullName evidence="4">Short-subunit dehydrogenase</fullName>
    </submittedName>
</protein>
<dbReference type="FunCoup" id="A0A3N1HR68">
    <property type="interactions" value="47"/>
</dbReference>
<dbReference type="PANTHER" id="PTHR43639">
    <property type="entry name" value="OXIDOREDUCTASE, SHORT-CHAIN DEHYDROGENASE/REDUCTASE FAMILY (AFU_ORTHOLOGUE AFUA_5G02870)"/>
    <property type="match status" value="1"/>
</dbReference>
<dbReference type="AlphaFoldDB" id="A0A3N1HR68"/>
<dbReference type="SUPFAM" id="SSF51735">
    <property type="entry name" value="NAD(P)-binding Rossmann-fold domains"/>
    <property type="match status" value="1"/>
</dbReference>
<dbReference type="OrthoDB" id="286404at2"/>
<dbReference type="InterPro" id="IPR057326">
    <property type="entry name" value="KR_dom"/>
</dbReference>
<dbReference type="CDD" id="cd05233">
    <property type="entry name" value="SDR_c"/>
    <property type="match status" value="1"/>
</dbReference>
<dbReference type="Gene3D" id="3.40.50.720">
    <property type="entry name" value="NAD(P)-binding Rossmann-like Domain"/>
    <property type="match status" value="1"/>
</dbReference>
<evidence type="ECO:0000313" key="5">
    <source>
        <dbReference type="Proteomes" id="UP000276232"/>
    </source>
</evidence>
<dbReference type="SMART" id="SM00822">
    <property type="entry name" value="PKS_KR"/>
    <property type="match status" value="1"/>
</dbReference>
<proteinExistence type="inferred from homology"/>
<organism evidence="4 5">
    <name type="scientific">Pseudokineococcus lusitanus</name>
    <dbReference type="NCBI Taxonomy" id="763993"/>
    <lineage>
        <taxon>Bacteria</taxon>
        <taxon>Bacillati</taxon>
        <taxon>Actinomycetota</taxon>
        <taxon>Actinomycetes</taxon>
        <taxon>Kineosporiales</taxon>
        <taxon>Kineosporiaceae</taxon>
        <taxon>Pseudokineococcus</taxon>
    </lineage>
</organism>
<dbReference type="EMBL" id="RJKN01000002">
    <property type="protein sequence ID" value="ROP44981.1"/>
    <property type="molecule type" value="Genomic_DNA"/>
</dbReference>
<comment type="similarity">
    <text evidence="1">Belongs to the short-chain dehydrogenases/reductases (SDR) family.</text>
</comment>